<dbReference type="AlphaFoldDB" id="A0A401T811"/>
<evidence type="ECO:0000313" key="3">
    <source>
        <dbReference type="Proteomes" id="UP000287033"/>
    </source>
</evidence>
<dbReference type="STRING" id="137246.A0A401T811"/>
<reference evidence="2 3" key="1">
    <citation type="journal article" date="2018" name="Nat. Ecol. Evol.">
        <title>Shark genomes provide insights into elasmobranch evolution and the origin of vertebrates.</title>
        <authorList>
            <person name="Hara Y"/>
            <person name="Yamaguchi K"/>
            <person name="Onimaru K"/>
            <person name="Kadota M"/>
            <person name="Koyanagi M"/>
            <person name="Keeley SD"/>
            <person name="Tatsumi K"/>
            <person name="Tanaka K"/>
            <person name="Motone F"/>
            <person name="Kageyama Y"/>
            <person name="Nozu R"/>
            <person name="Adachi N"/>
            <person name="Nishimura O"/>
            <person name="Nakagawa R"/>
            <person name="Tanegashima C"/>
            <person name="Kiyatake I"/>
            <person name="Matsumoto R"/>
            <person name="Murakumo K"/>
            <person name="Nishida K"/>
            <person name="Terakita A"/>
            <person name="Kuratani S"/>
            <person name="Sato K"/>
            <person name="Hyodo S Kuraku.S."/>
        </authorList>
    </citation>
    <scope>NUCLEOTIDE SEQUENCE [LARGE SCALE GENOMIC DNA]</scope>
</reference>
<proteinExistence type="predicted"/>
<sequence length="98" mass="10730">HLQQPAAIAGQEDLSYEHSQVAAPSEHTKPISKAEPLYSQETDPRYTEIYSALPTAEQSKVIPSTPGTGTQQIFQQGTTFPSARPAQNFRYLLCPAVD</sequence>
<dbReference type="EMBL" id="BEZZ01017604">
    <property type="protein sequence ID" value="GCC38778.1"/>
    <property type="molecule type" value="Genomic_DNA"/>
</dbReference>
<feature type="non-terminal residue" evidence="2">
    <location>
        <position position="1"/>
    </location>
</feature>
<dbReference type="Proteomes" id="UP000287033">
    <property type="component" value="Unassembled WGS sequence"/>
</dbReference>
<gene>
    <name evidence="2" type="ORF">chiPu_0023226</name>
</gene>
<organism evidence="2 3">
    <name type="scientific">Chiloscyllium punctatum</name>
    <name type="common">Brownbanded bambooshark</name>
    <name type="synonym">Hemiscyllium punctatum</name>
    <dbReference type="NCBI Taxonomy" id="137246"/>
    <lineage>
        <taxon>Eukaryota</taxon>
        <taxon>Metazoa</taxon>
        <taxon>Chordata</taxon>
        <taxon>Craniata</taxon>
        <taxon>Vertebrata</taxon>
        <taxon>Chondrichthyes</taxon>
        <taxon>Elasmobranchii</taxon>
        <taxon>Galeomorphii</taxon>
        <taxon>Galeoidea</taxon>
        <taxon>Orectolobiformes</taxon>
        <taxon>Hemiscylliidae</taxon>
        <taxon>Chiloscyllium</taxon>
    </lineage>
</organism>
<name>A0A401T811_CHIPU</name>
<accession>A0A401T811</accession>
<evidence type="ECO:0000256" key="1">
    <source>
        <dbReference type="SAM" id="MobiDB-lite"/>
    </source>
</evidence>
<feature type="region of interest" description="Disordered" evidence="1">
    <location>
        <begin position="1"/>
        <end position="43"/>
    </location>
</feature>
<protein>
    <submittedName>
        <fullName evidence="2">Uncharacterized protein</fullName>
    </submittedName>
</protein>
<evidence type="ECO:0000313" key="2">
    <source>
        <dbReference type="EMBL" id="GCC38778.1"/>
    </source>
</evidence>
<comment type="caution">
    <text evidence="2">The sequence shown here is derived from an EMBL/GenBank/DDBJ whole genome shotgun (WGS) entry which is preliminary data.</text>
</comment>
<keyword evidence="3" id="KW-1185">Reference proteome</keyword>